<dbReference type="Gene3D" id="2.60.120.620">
    <property type="entry name" value="q2cbj1_9rhob like domain"/>
    <property type="match status" value="1"/>
</dbReference>
<dbReference type="EMBL" id="BDGG01000009">
    <property type="protein sequence ID" value="GAV03167.1"/>
    <property type="molecule type" value="Genomic_DNA"/>
</dbReference>
<comment type="cofactor">
    <cofactor evidence="1">
        <name>Fe cation</name>
        <dbReference type="ChEBI" id="CHEBI:24875"/>
    </cofactor>
</comment>
<dbReference type="OrthoDB" id="445007at2759"/>
<evidence type="ECO:0008006" key="4">
    <source>
        <dbReference type="Google" id="ProtNLM"/>
    </source>
</evidence>
<organism evidence="2 3">
    <name type="scientific">Ramazzottius varieornatus</name>
    <name type="common">Water bear</name>
    <name type="synonym">Tardigrade</name>
    <dbReference type="NCBI Taxonomy" id="947166"/>
    <lineage>
        <taxon>Eukaryota</taxon>
        <taxon>Metazoa</taxon>
        <taxon>Ecdysozoa</taxon>
        <taxon>Tardigrada</taxon>
        <taxon>Eutardigrada</taxon>
        <taxon>Parachela</taxon>
        <taxon>Hypsibioidea</taxon>
        <taxon>Ramazzottiidae</taxon>
        <taxon>Ramazzottius</taxon>
    </lineage>
</organism>
<evidence type="ECO:0000313" key="2">
    <source>
        <dbReference type="EMBL" id="GAV03167.1"/>
    </source>
</evidence>
<dbReference type="Pfam" id="PF05721">
    <property type="entry name" value="PhyH"/>
    <property type="match status" value="1"/>
</dbReference>
<proteinExistence type="predicted"/>
<evidence type="ECO:0000313" key="3">
    <source>
        <dbReference type="Proteomes" id="UP000186922"/>
    </source>
</evidence>
<dbReference type="SUPFAM" id="SSF51197">
    <property type="entry name" value="Clavaminate synthase-like"/>
    <property type="match status" value="1"/>
</dbReference>
<dbReference type="InterPro" id="IPR008775">
    <property type="entry name" value="Phytyl_CoA_dOase-like"/>
</dbReference>
<sequence length="272" mass="30944">MDVNKLKEVYKQKGAVILRDFLSEEWIQRGINGVEQVFANPSKYAQTFPYVYGEGHYFRDYGNWKDNVDIRDLIFKSPIVKAIADIVDSRSVTLYHDQTIVKDPRNMLLVGFQQRMSNYPFAGSQGCTAYVTLDRVPLETALKVVIGSHLWGKTFYPDGFNPQCVSEEAKSDQYETVPNIFAMHDLGIMEWSLNPGDVILYDMRCVVSTNGNATEHLQRALGLHFFGEDAKFVERPWPINPPFTGNLKMGDHPSKDPSMFPIVYPDSSRESA</sequence>
<accession>A0A1D1VNJ7</accession>
<dbReference type="AlphaFoldDB" id="A0A1D1VNJ7"/>
<reference evidence="2 3" key="1">
    <citation type="journal article" date="2016" name="Nat. Commun.">
        <title>Extremotolerant tardigrade genome and improved radiotolerance of human cultured cells by tardigrade-unique protein.</title>
        <authorList>
            <person name="Hashimoto T."/>
            <person name="Horikawa D.D."/>
            <person name="Saito Y."/>
            <person name="Kuwahara H."/>
            <person name="Kozuka-Hata H."/>
            <person name="Shin-I T."/>
            <person name="Minakuchi Y."/>
            <person name="Ohishi K."/>
            <person name="Motoyama A."/>
            <person name="Aizu T."/>
            <person name="Enomoto A."/>
            <person name="Kondo K."/>
            <person name="Tanaka S."/>
            <person name="Hara Y."/>
            <person name="Koshikawa S."/>
            <person name="Sagara H."/>
            <person name="Miura T."/>
            <person name="Yokobori S."/>
            <person name="Miyagawa K."/>
            <person name="Suzuki Y."/>
            <person name="Kubo T."/>
            <person name="Oyama M."/>
            <person name="Kohara Y."/>
            <person name="Fujiyama A."/>
            <person name="Arakawa K."/>
            <person name="Katayama T."/>
            <person name="Toyoda A."/>
            <person name="Kunieda T."/>
        </authorList>
    </citation>
    <scope>NUCLEOTIDE SEQUENCE [LARGE SCALE GENOMIC DNA]</scope>
    <source>
        <strain evidence="2 3">YOKOZUNA-1</strain>
    </source>
</reference>
<keyword evidence="3" id="KW-1185">Reference proteome</keyword>
<dbReference type="PANTHER" id="PTHR20883:SF49">
    <property type="entry name" value="PHYTANOYL-COA DIOXYGENASE"/>
    <property type="match status" value="1"/>
</dbReference>
<gene>
    <name evidence="2" type="primary">RvY_13634-1</name>
    <name evidence="2" type="synonym">RvY_13634.1</name>
    <name evidence="2" type="ORF">RvY_13634</name>
</gene>
<dbReference type="STRING" id="947166.A0A1D1VNJ7"/>
<name>A0A1D1VNJ7_RAMVA</name>
<dbReference type="PANTHER" id="PTHR20883">
    <property type="entry name" value="PHYTANOYL-COA DIOXYGENASE DOMAIN CONTAINING 1"/>
    <property type="match status" value="1"/>
</dbReference>
<protein>
    <recommendedName>
        <fullName evidence="4">TauD/TfdA-like domain-containing protein</fullName>
    </recommendedName>
</protein>
<comment type="caution">
    <text evidence="2">The sequence shown here is derived from an EMBL/GenBank/DDBJ whole genome shotgun (WGS) entry which is preliminary data.</text>
</comment>
<evidence type="ECO:0000256" key="1">
    <source>
        <dbReference type="ARBA" id="ARBA00001962"/>
    </source>
</evidence>
<dbReference type="Proteomes" id="UP000186922">
    <property type="component" value="Unassembled WGS sequence"/>
</dbReference>